<dbReference type="PANTHER" id="PTHR43166">
    <property type="entry name" value="AMINO ACID IMPORT ATP-BINDING PROTEIN"/>
    <property type="match status" value="1"/>
</dbReference>
<keyword evidence="5" id="KW-1003">Cell membrane</keyword>
<keyword evidence="8" id="KW-1278">Translocase</keyword>
<dbReference type="InterPro" id="IPR003439">
    <property type="entry name" value="ABC_transporter-like_ATP-bd"/>
</dbReference>
<evidence type="ECO:0000256" key="9">
    <source>
        <dbReference type="ARBA" id="ARBA00022970"/>
    </source>
</evidence>
<dbReference type="InterPro" id="IPR027417">
    <property type="entry name" value="P-loop_NTPase"/>
</dbReference>
<dbReference type="STRING" id="1049789.LEP1GSC050_0571"/>
<dbReference type="InterPro" id="IPR045865">
    <property type="entry name" value="ACT-like_dom_sf"/>
</dbReference>
<dbReference type="InterPro" id="IPR017871">
    <property type="entry name" value="ABC_transporter-like_CS"/>
</dbReference>
<dbReference type="SUPFAM" id="SSF55021">
    <property type="entry name" value="ACT-like"/>
    <property type="match status" value="1"/>
</dbReference>
<dbReference type="GO" id="GO:0006865">
    <property type="term" value="P:amino acid transport"/>
    <property type="evidence" value="ECO:0007669"/>
    <property type="project" value="UniProtKB-KW"/>
</dbReference>
<keyword evidence="10" id="KW-0472">Membrane</keyword>
<protein>
    <recommendedName>
        <fullName evidence="3">Cell division ATP-binding protein FtsE</fullName>
    </recommendedName>
</protein>
<dbReference type="InterPro" id="IPR018449">
    <property type="entry name" value="NIL_domain"/>
</dbReference>
<dbReference type="PROSITE" id="PS50893">
    <property type="entry name" value="ABC_TRANSPORTER_2"/>
    <property type="match status" value="1"/>
</dbReference>
<organism evidence="12 13">
    <name type="scientific">Leptospira broomii serovar Hurstbridge str. 5399</name>
    <dbReference type="NCBI Taxonomy" id="1049789"/>
    <lineage>
        <taxon>Bacteria</taxon>
        <taxon>Pseudomonadati</taxon>
        <taxon>Spirochaetota</taxon>
        <taxon>Spirochaetia</taxon>
        <taxon>Leptospirales</taxon>
        <taxon>Leptospiraceae</taxon>
        <taxon>Leptospira</taxon>
    </lineage>
</organism>
<dbReference type="Gene3D" id="3.40.50.300">
    <property type="entry name" value="P-loop containing nucleotide triphosphate hydrolases"/>
    <property type="match status" value="1"/>
</dbReference>
<evidence type="ECO:0000256" key="4">
    <source>
        <dbReference type="ARBA" id="ARBA00022448"/>
    </source>
</evidence>
<keyword evidence="9" id="KW-0029">Amino-acid transport</keyword>
<feature type="domain" description="ABC transporter" evidence="11">
    <location>
        <begin position="17"/>
        <end position="254"/>
    </location>
</feature>
<evidence type="ECO:0000256" key="2">
    <source>
        <dbReference type="ARBA" id="ARBA00005417"/>
    </source>
</evidence>
<keyword evidence="7 12" id="KW-0067">ATP-binding</keyword>
<evidence type="ECO:0000256" key="10">
    <source>
        <dbReference type="ARBA" id="ARBA00023136"/>
    </source>
</evidence>
<reference evidence="12" key="1">
    <citation type="submission" date="2013-05" db="EMBL/GenBank/DDBJ databases">
        <authorList>
            <person name="Harkins D.M."/>
            <person name="Durkin A.S."/>
            <person name="Brinkac L.M."/>
            <person name="Haft D.H."/>
            <person name="Selengut J.D."/>
            <person name="Sanka R."/>
            <person name="DePew J."/>
            <person name="Purushe J."/>
            <person name="Hartskeerl R.A."/>
            <person name="Ahmed A."/>
            <person name="van der Linden H."/>
            <person name="Goris M.G.A."/>
            <person name="Vinetz J.M."/>
            <person name="Sutton G.G."/>
            <person name="Nierman W.C."/>
            <person name="Fouts D.E."/>
        </authorList>
    </citation>
    <scope>NUCLEOTIDE SEQUENCE [LARGE SCALE GENOMIC DNA]</scope>
    <source>
        <strain evidence="12">5399</strain>
    </source>
</reference>
<dbReference type="InterPro" id="IPR003593">
    <property type="entry name" value="AAA+_ATPase"/>
</dbReference>
<dbReference type="EMBL" id="AHMO02000004">
    <property type="protein sequence ID" value="EQA47009.1"/>
    <property type="molecule type" value="Genomic_DNA"/>
</dbReference>
<dbReference type="CDD" id="cd03258">
    <property type="entry name" value="ABC_MetN_methionine_transporter"/>
    <property type="match status" value="1"/>
</dbReference>
<dbReference type="SMART" id="SM00382">
    <property type="entry name" value="AAA"/>
    <property type="match status" value="1"/>
</dbReference>
<dbReference type="Pfam" id="PF00005">
    <property type="entry name" value="ABC_tran"/>
    <property type="match status" value="1"/>
</dbReference>
<comment type="caution">
    <text evidence="12">The sequence shown here is derived from an EMBL/GenBank/DDBJ whole genome shotgun (WGS) entry which is preliminary data.</text>
</comment>
<dbReference type="Pfam" id="PF09383">
    <property type="entry name" value="NIL"/>
    <property type="match status" value="1"/>
</dbReference>
<evidence type="ECO:0000256" key="3">
    <source>
        <dbReference type="ARBA" id="ARBA00020019"/>
    </source>
</evidence>
<keyword evidence="13" id="KW-1185">Reference proteome</keyword>
<evidence type="ECO:0000256" key="1">
    <source>
        <dbReference type="ARBA" id="ARBA00002579"/>
    </source>
</evidence>
<gene>
    <name evidence="12" type="ORF">LEP1GSC050_0571</name>
</gene>
<dbReference type="Gene3D" id="3.30.70.260">
    <property type="match status" value="1"/>
</dbReference>
<dbReference type="GO" id="GO:0005886">
    <property type="term" value="C:plasma membrane"/>
    <property type="evidence" value="ECO:0007669"/>
    <property type="project" value="UniProtKB-ARBA"/>
</dbReference>
<evidence type="ECO:0000256" key="7">
    <source>
        <dbReference type="ARBA" id="ARBA00022840"/>
    </source>
</evidence>
<dbReference type="PROSITE" id="PS00211">
    <property type="entry name" value="ABC_TRANSPORTER_1"/>
    <property type="match status" value="1"/>
</dbReference>
<dbReference type="OrthoDB" id="9805538at2"/>
<evidence type="ECO:0000313" key="13">
    <source>
        <dbReference type="Proteomes" id="UP000015454"/>
    </source>
</evidence>
<dbReference type="RefSeq" id="WP_010569077.1">
    <property type="nucleotide sequence ID" value="NZ_AHMO02000004.1"/>
</dbReference>
<evidence type="ECO:0000256" key="8">
    <source>
        <dbReference type="ARBA" id="ARBA00022967"/>
    </source>
</evidence>
<comment type="function">
    <text evidence="1">Part of the ABC transporter FtsEX involved in cellular division. Important for assembly or stability of the septal ring.</text>
</comment>
<evidence type="ECO:0000313" key="12">
    <source>
        <dbReference type="EMBL" id="EQA47009.1"/>
    </source>
</evidence>
<name>T0GJN7_9LEPT</name>
<dbReference type="GO" id="GO:0005524">
    <property type="term" value="F:ATP binding"/>
    <property type="evidence" value="ECO:0007669"/>
    <property type="project" value="UniProtKB-KW"/>
</dbReference>
<keyword evidence="6" id="KW-0547">Nucleotide-binding</keyword>
<evidence type="ECO:0000256" key="6">
    <source>
        <dbReference type="ARBA" id="ARBA00022741"/>
    </source>
</evidence>
<dbReference type="InterPro" id="IPR041701">
    <property type="entry name" value="MetN_ABC"/>
</dbReference>
<evidence type="ECO:0000259" key="11">
    <source>
        <dbReference type="PROSITE" id="PS50893"/>
    </source>
</evidence>
<sequence>MVRTEKIDESKNGKTILEFRNVSKSFSKANYRAVDDITLSVRKGEVFGIIGQTGAGKSTLLRFANLLETPDAGQILFEDKNITHLKGALLREHRRNVGMVFQQFQLFSNRQVFDNIALPLKAAGWKQRDIDDRVVELLSLVGIGDKKHSYPAQLSGGQKQRVGIARALANRPHLLLCDEPTSALDPETTRSILSLLKQINKTLDVTILLVTHEMGVVRDVCDTVAVMEQGKVVESGSCYSLFADPLNQATIRLTGNVLSTSIPAETLARTNGRILRIVLKNEVATQPILGKVIRATNIVPNILHSNVEYISGQPIGIFYLETDSNDGTTETIRSAFIRYGALVEEIFK</sequence>
<dbReference type="GO" id="GO:0016887">
    <property type="term" value="F:ATP hydrolysis activity"/>
    <property type="evidence" value="ECO:0007669"/>
    <property type="project" value="InterPro"/>
</dbReference>
<proteinExistence type="inferred from homology"/>
<dbReference type="AlphaFoldDB" id="T0GJN7"/>
<evidence type="ECO:0000256" key="5">
    <source>
        <dbReference type="ARBA" id="ARBA00022475"/>
    </source>
</evidence>
<dbReference type="FunFam" id="3.40.50.300:FF:000056">
    <property type="entry name" value="Cell division ATP-binding protein FtsE"/>
    <property type="match status" value="1"/>
</dbReference>
<dbReference type="PANTHER" id="PTHR43166:SF30">
    <property type="entry name" value="METHIONINE IMPORT ATP-BINDING PROTEIN METN"/>
    <property type="match status" value="1"/>
</dbReference>
<accession>T0GJN7</accession>
<dbReference type="InterPro" id="IPR050086">
    <property type="entry name" value="MetN_ABC_transporter-like"/>
</dbReference>
<dbReference type="SMART" id="SM00930">
    <property type="entry name" value="NIL"/>
    <property type="match status" value="1"/>
</dbReference>
<keyword evidence="4" id="KW-0813">Transport</keyword>
<dbReference type="SUPFAM" id="SSF52540">
    <property type="entry name" value="P-loop containing nucleoside triphosphate hydrolases"/>
    <property type="match status" value="1"/>
</dbReference>
<comment type="similarity">
    <text evidence="2">Belongs to the ABC transporter superfamily.</text>
</comment>
<dbReference type="Proteomes" id="UP000015454">
    <property type="component" value="Unassembled WGS sequence"/>
</dbReference>